<evidence type="ECO:0000313" key="7">
    <source>
        <dbReference type="Proteomes" id="UP000530268"/>
    </source>
</evidence>
<dbReference type="Gene3D" id="2.160.10.10">
    <property type="entry name" value="Hexapeptide repeat proteins"/>
    <property type="match status" value="1"/>
</dbReference>
<keyword evidence="3" id="KW-0677">Repeat</keyword>
<accession>A0A7W6E8D5</accession>
<feature type="region of interest" description="Disordered" evidence="5">
    <location>
        <begin position="1"/>
        <end position="21"/>
    </location>
</feature>
<keyword evidence="4 6" id="KW-0012">Acyltransferase</keyword>
<dbReference type="PROSITE" id="PS00101">
    <property type="entry name" value="HEXAPEP_TRANSFERASES"/>
    <property type="match status" value="1"/>
</dbReference>
<keyword evidence="7" id="KW-1185">Reference proteome</keyword>
<dbReference type="CDD" id="cd03349">
    <property type="entry name" value="LbH_XAT"/>
    <property type="match status" value="1"/>
</dbReference>
<evidence type="ECO:0000313" key="6">
    <source>
        <dbReference type="EMBL" id="MBB3993134.1"/>
    </source>
</evidence>
<comment type="similarity">
    <text evidence="1">Belongs to the transferase hexapeptide repeat family.</text>
</comment>
<keyword evidence="2 6" id="KW-0808">Transferase</keyword>
<dbReference type="EC" id="2.3.1.-" evidence="6"/>
<dbReference type="InterPro" id="IPR050179">
    <property type="entry name" value="Trans_hexapeptide_repeat"/>
</dbReference>
<evidence type="ECO:0000256" key="3">
    <source>
        <dbReference type="ARBA" id="ARBA00022737"/>
    </source>
</evidence>
<evidence type="ECO:0000256" key="5">
    <source>
        <dbReference type="SAM" id="MobiDB-lite"/>
    </source>
</evidence>
<dbReference type="Proteomes" id="UP000530268">
    <property type="component" value="Unassembled WGS sequence"/>
</dbReference>
<reference evidence="6 7" key="1">
    <citation type="submission" date="2020-08" db="EMBL/GenBank/DDBJ databases">
        <title>Genomic Encyclopedia of Type Strains, Phase IV (KMG-IV): sequencing the most valuable type-strain genomes for metagenomic binning, comparative biology and taxonomic classification.</title>
        <authorList>
            <person name="Goeker M."/>
        </authorList>
    </citation>
    <scope>NUCLEOTIDE SEQUENCE [LARGE SCALE GENOMIC DNA]</scope>
    <source>
        <strain evidence="6 7">DSM 102234</strain>
    </source>
</reference>
<evidence type="ECO:0000256" key="2">
    <source>
        <dbReference type="ARBA" id="ARBA00022679"/>
    </source>
</evidence>
<dbReference type="PANTHER" id="PTHR43300:SF11">
    <property type="entry name" value="ACETYLTRANSFERASE RV3034C-RELATED"/>
    <property type="match status" value="1"/>
</dbReference>
<dbReference type="PANTHER" id="PTHR43300">
    <property type="entry name" value="ACETYLTRANSFERASE"/>
    <property type="match status" value="1"/>
</dbReference>
<dbReference type="RefSeq" id="WP_184562951.1">
    <property type="nucleotide sequence ID" value="NZ_JACIEI010000002.1"/>
</dbReference>
<dbReference type="InterPro" id="IPR011004">
    <property type="entry name" value="Trimer_LpxA-like_sf"/>
</dbReference>
<evidence type="ECO:0000256" key="1">
    <source>
        <dbReference type="ARBA" id="ARBA00007274"/>
    </source>
</evidence>
<dbReference type="InterPro" id="IPR018357">
    <property type="entry name" value="Hexapep_transf_CS"/>
</dbReference>
<dbReference type="Pfam" id="PF00132">
    <property type="entry name" value="Hexapep"/>
    <property type="match status" value="1"/>
</dbReference>
<dbReference type="SUPFAM" id="SSF51161">
    <property type="entry name" value="Trimeric LpxA-like enzymes"/>
    <property type="match status" value="1"/>
</dbReference>
<gene>
    <name evidence="6" type="ORF">GGR95_000762</name>
</gene>
<dbReference type="EMBL" id="JACIEI010000002">
    <property type="protein sequence ID" value="MBB3993134.1"/>
    <property type="molecule type" value="Genomic_DNA"/>
</dbReference>
<name>A0A7W6E8D5_9RHOB</name>
<evidence type="ECO:0000256" key="4">
    <source>
        <dbReference type="ARBA" id="ARBA00023315"/>
    </source>
</evidence>
<sequence>MTDSSSRFPSPTELHPIQLPDGSSHGGTVFLAAAISHPQFEVGAYTYASAFDPPADWAARLAPYLFDFSPEKLQIGKFCQIADGVQFITSSANHRYDGISSFPFAVFGGGAREGRASMPAAGPDTSIGHDVWIGQGALILPGANIGNGVIVGAGAVVAGDVPAYSIVAGNPATTLRRRFTTGQIAILERICWWDWPIEHILRHEASICGGDVDALAAATPSKDSGAADKAP</sequence>
<proteinExistence type="inferred from homology"/>
<comment type="caution">
    <text evidence="6">The sequence shown here is derived from an EMBL/GenBank/DDBJ whole genome shotgun (WGS) entry which is preliminary data.</text>
</comment>
<dbReference type="GO" id="GO:0016746">
    <property type="term" value="F:acyltransferase activity"/>
    <property type="evidence" value="ECO:0007669"/>
    <property type="project" value="UniProtKB-KW"/>
</dbReference>
<protein>
    <submittedName>
        <fullName evidence="6">Virginiamycin A acetyltransferase</fullName>
        <ecNumber evidence="6">2.3.1.-</ecNumber>
    </submittedName>
</protein>
<organism evidence="6 7">
    <name type="scientific">Sulfitobacter undariae</name>
    <dbReference type="NCBI Taxonomy" id="1563671"/>
    <lineage>
        <taxon>Bacteria</taxon>
        <taxon>Pseudomonadati</taxon>
        <taxon>Pseudomonadota</taxon>
        <taxon>Alphaproteobacteria</taxon>
        <taxon>Rhodobacterales</taxon>
        <taxon>Roseobacteraceae</taxon>
        <taxon>Sulfitobacter</taxon>
    </lineage>
</organism>
<dbReference type="InterPro" id="IPR001451">
    <property type="entry name" value="Hexapep"/>
</dbReference>
<dbReference type="AlphaFoldDB" id="A0A7W6E8D5"/>